<dbReference type="InterPro" id="IPR029058">
    <property type="entry name" value="AB_hydrolase_fold"/>
</dbReference>
<dbReference type="Proteomes" id="UP000701801">
    <property type="component" value="Unassembled WGS sequence"/>
</dbReference>
<dbReference type="SUPFAM" id="SSF53474">
    <property type="entry name" value="alpha/beta-Hydrolases"/>
    <property type="match status" value="1"/>
</dbReference>
<reference evidence="2" key="1">
    <citation type="submission" date="2021-07" db="EMBL/GenBank/DDBJ databases">
        <authorList>
            <person name="Durling M."/>
        </authorList>
    </citation>
    <scope>NUCLEOTIDE SEQUENCE</scope>
</reference>
<proteinExistence type="predicted"/>
<evidence type="ECO:0000313" key="2">
    <source>
        <dbReference type="EMBL" id="CAG8971908.1"/>
    </source>
</evidence>
<name>A0A9N9PR13_9HELO</name>
<dbReference type="InterPro" id="IPR002925">
    <property type="entry name" value="Dienelactn_hydro"/>
</dbReference>
<protein>
    <recommendedName>
        <fullName evidence="1">Dienelactone hydrolase domain-containing protein</fullName>
    </recommendedName>
</protein>
<keyword evidence="3" id="KW-1185">Reference proteome</keyword>
<dbReference type="Pfam" id="PF01738">
    <property type="entry name" value="DLH"/>
    <property type="match status" value="1"/>
</dbReference>
<organism evidence="2 3">
    <name type="scientific">Hymenoscyphus albidus</name>
    <dbReference type="NCBI Taxonomy" id="595503"/>
    <lineage>
        <taxon>Eukaryota</taxon>
        <taxon>Fungi</taxon>
        <taxon>Dikarya</taxon>
        <taxon>Ascomycota</taxon>
        <taxon>Pezizomycotina</taxon>
        <taxon>Leotiomycetes</taxon>
        <taxon>Helotiales</taxon>
        <taxon>Helotiaceae</taxon>
        <taxon>Hymenoscyphus</taxon>
    </lineage>
</organism>
<feature type="domain" description="Dienelactone hydrolase" evidence="1">
    <location>
        <begin position="148"/>
        <end position="292"/>
    </location>
</feature>
<gene>
    <name evidence="2" type="ORF">HYALB_00007824</name>
</gene>
<dbReference type="AlphaFoldDB" id="A0A9N9PR13"/>
<dbReference type="PANTHER" id="PTHR17630:SF105">
    <property type="entry name" value="DIENELACTONE HYDROLASE FAMILY PROTEIN (AFU_ORTHOLOGUE AFUA_4G08790)"/>
    <property type="match status" value="1"/>
</dbReference>
<comment type="caution">
    <text evidence="2">The sequence shown here is derived from an EMBL/GenBank/DDBJ whole genome shotgun (WGS) entry which is preliminary data.</text>
</comment>
<dbReference type="PANTHER" id="PTHR17630">
    <property type="entry name" value="DIENELACTONE HYDROLASE"/>
    <property type="match status" value="1"/>
</dbReference>
<evidence type="ECO:0000313" key="3">
    <source>
        <dbReference type="Proteomes" id="UP000701801"/>
    </source>
</evidence>
<dbReference type="EMBL" id="CAJVRM010000029">
    <property type="protein sequence ID" value="CAG8971908.1"/>
    <property type="molecule type" value="Genomic_DNA"/>
</dbReference>
<dbReference type="GO" id="GO:0016787">
    <property type="term" value="F:hydrolase activity"/>
    <property type="evidence" value="ECO:0007669"/>
    <property type="project" value="InterPro"/>
</dbReference>
<sequence>MSCSDCFSGHIHPDTPTGKSDTIHGVPTYIASPGEGVEPKGLVVIVSDAFGWDFVNTRLLADWYAAKGGFLVYLPDFMRGHALKPASMEATKKIKAPANWFTTIVYKPIWLVQSMITLLPWVLHTCAGVTTPIITTFLTAIRTSAPPFATDNLKIGVAGFCWGGRHAFLLSANDPKTHVVRYGSHPSAAKQPLIECAFTAHPSMLKLPSEVENAQLPISMCVGDVDMMLTREQILKIKDMLEVKNKKKGDHEVVIIPGAKHGFAVRMDPEDAFMVECSVKAEEQAIKWFTKWLA</sequence>
<dbReference type="OrthoDB" id="17560at2759"/>
<accession>A0A9N9PR13</accession>
<evidence type="ECO:0000259" key="1">
    <source>
        <dbReference type="Pfam" id="PF01738"/>
    </source>
</evidence>
<dbReference type="Gene3D" id="3.40.50.1820">
    <property type="entry name" value="alpha/beta hydrolase"/>
    <property type="match status" value="1"/>
</dbReference>